<dbReference type="Proteomes" id="UP000238882">
    <property type="component" value="Unassembled WGS sequence"/>
</dbReference>
<proteinExistence type="predicted"/>
<accession>A0A2S7WP40</accession>
<feature type="signal peptide" evidence="1">
    <location>
        <begin position="1"/>
        <end position="23"/>
    </location>
</feature>
<evidence type="ECO:0000313" key="2">
    <source>
        <dbReference type="EMBL" id="PQJ79370.1"/>
    </source>
</evidence>
<protein>
    <recommendedName>
        <fullName evidence="4">Fibronectin type-III domain-containing protein</fullName>
    </recommendedName>
</protein>
<name>A0A2S7WP40_9FLAO</name>
<evidence type="ECO:0008006" key="4">
    <source>
        <dbReference type="Google" id="ProtNLM"/>
    </source>
</evidence>
<keyword evidence="1" id="KW-0732">Signal</keyword>
<dbReference type="InterPro" id="IPR036116">
    <property type="entry name" value="FN3_sf"/>
</dbReference>
<dbReference type="RefSeq" id="WP_105015969.1">
    <property type="nucleotide sequence ID" value="NZ_MSCN01000001.1"/>
</dbReference>
<dbReference type="SUPFAM" id="SSF49265">
    <property type="entry name" value="Fibronectin type III"/>
    <property type="match status" value="1"/>
</dbReference>
<dbReference type="AlphaFoldDB" id="A0A2S7WP40"/>
<sequence>MRKALLIFAFVCFTYLSCSKKQAVNNPPSSVNLIFPTDNLLCINNTIPFNWSNATDPEDDDLEYNLIIAKDRALTNVVENRTIATSAVTITLEKGTAYYWKVDAVDANNNQSTASSTSAFFTKGEGVANHAPFTSELLTPQNNTSVAAGTVNLTWNGGDADATDTLTYELYFGEGSNLSLIDDAISDKTYLVTIDAGKTYSWKVNVKDQNGAKSIGQTWSFAVN</sequence>
<dbReference type="EMBL" id="MSCN01000001">
    <property type="protein sequence ID" value="PQJ79370.1"/>
    <property type="molecule type" value="Genomic_DNA"/>
</dbReference>
<dbReference type="OrthoDB" id="789771at2"/>
<keyword evidence="3" id="KW-1185">Reference proteome</keyword>
<evidence type="ECO:0000313" key="3">
    <source>
        <dbReference type="Proteomes" id="UP000238882"/>
    </source>
</evidence>
<comment type="caution">
    <text evidence="2">The sequence shown here is derived from an EMBL/GenBank/DDBJ whole genome shotgun (WGS) entry which is preliminary data.</text>
</comment>
<dbReference type="InterPro" id="IPR013783">
    <property type="entry name" value="Ig-like_fold"/>
</dbReference>
<gene>
    <name evidence="2" type="ORF">BTO18_09375</name>
</gene>
<reference evidence="2 3" key="1">
    <citation type="submission" date="2016-12" db="EMBL/GenBank/DDBJ databases">
        <title>Trade-off between light-utilization and light-protection in marine flavobacteria.</title>
        <authorList>
            <person name="Kumagai Y."/>
            <person name="Yoshizawa S."/>
            <person name="Kogure K."/>
            <person name="Iwasaki W."/>
        </authorList>
    </citation>
    <scope>NUCLEOTIDE SEQUENCE [LARGE SCALE GENOMIC DNA]</scope>
    <source>
        <strain evidence="2 3">NBRC 108759</strain>
    </source>
</reference>
<dbReference type="Gene3D" id="2.60.40.10">
    <property type="entry name" value="Immunoglobulins"/>
    <property type="match status" value="2"/>
</dbReference>
<feature type="chain" id="PRO_5015695852" description="Fibronectin type-III domain-containing protein" evidence="1">
    <location>
        <begin position="24"/>
        <end position="224"/>
    </location>
</feature>
<evidence type="ECO:0000256" key="1">
    <source>
        <dbReference type="SAM" id="SignalP"/>
    </source>
</evidence>
<organism evidence="2 3">
    <name type="scientific">Polaribacter porphyrae</name>
    <dbReference type="NCBI Taxonomy" id="1137780"/>
    <lineage>
        <taxon>Bacteria</taxon>
        <taxon>Pseudomonadati</taxon>
        <taxon>Bacteroidota</taxon>
        <taxon>Flavobacteriia</taxon>
        <taxon>Flavobacteriales</taxon>
        <taxon>Flavobacteriaceae</taxon>
    </lineage>
</organism>